<dbReference type="PROSITE" id="PS50096">
    <property type="entry name" value="IQ"/>
    <property type="match status" value="1"/>
</dbReference>
<reference evidence="2 3" key="1">
    <citation type="submission" date="2014-09" db="EMBL/GenBank/DDBJ databases">
        <authorList>
            <person name="Ellenberger Sabrina"/>
        </authorList>
    </citation>
    <scope>NUCLEOTIDE SEQUENCE [LARGE SCALE GENOMIC DNA]</scope>
    <source>
        <strain evidence="2 3">CBS 412.66</strain>
    </source>
</reference>
<dbReference type="AlphaFoldDB" id="A0A0B7MP17"/>
<proteinExistence type="predicted"/>
<keyword evidence="3" id="KW-1185">Reference proteome</keyword>
<dbReference type="STRING" id="35722.A0A0B7MP17"/>
<dbReference type="SMART" id="SM00015">
    <property type="entry name" value="IQ"/>
    <property type="match status" value="1"/>
</dbReference>
<accession>A0A0B7MP17</accession>
<feature type="region of interest" description="Disordered" evidence="1">
    <location>
        <begin position="491"/>
        <end position="577"/>
    </location>
</feature>
<dbReference type="Pfam" id="PF00612">
    <property type="entry name" value="IQ"/>
    <property type="match status" value="1"/>
</dbReference>
<gene>
    <name evidence="2" type="primary">PARPA_00904.1 scaffold 1232</name>
</gene>
<evidence type="ECO:0000313" key="3">
    <source>
        <dbReference type="Proteomes" id="UP000054107"/>
    </source>
</evidence>
<organism evidence="2 3">
    <name type="scientific">Parasitella parasitica</name>
    <dbReference type="NCBI Taxonomy" id="35722"/>
    <lineage>
        <taxon>Eukaryota</taxon>
        <taxon>Fungi</taxon>
        <taxon>Fungi incertae sedis</taxon>
        <taxon>Mucoromycota</taxon>
        <taxon>Mucoromycotina</taxon>
        <taxon>Mucoromycetes</taxon>
        <taxon>Mucorales</taxon>
        <taxon>Mucorineae</taxon>
        <taxon>Mucoraceae</taxon>
        <taxon>Parasitella</taxon>
    </lineage>
</organism>
<dbReference type="Proteomes" id="UP000054107">
    <property type="component" value="Unassembled WGS sequence"/>
</dbReference>
<dbReference type="Gene3D" id="1.20.5.190">
    <property type="match status" value="1"/>
</dbReference>
<dbReference type="EMBL" id="LN719346">
    <property type="protein sequence ID" value="CEP07606.1"/>
    <property type="molecule type" value="Genomic_DNA"/>
</dbReference>
<protein>
    <submittedName>
        <fullName evidence="2">Uncharacterized protein</fullName>
    </submittedName>
</protein>
<feature type="compositionally biased region" description="Low complexity" evidence="1">
    <location>
        <begin position="501"/>
        <end position="530"/>
    </location>
</feature>
<evidence type="ECO:0000313" key="2">
    <source>
        <dbReference type="EMBL" id="CEP07606.1"/>
    </source>
</evidence>
<dbReference type="OrthoDB" id="2385347at2759"/>
<sequence length="577" mass="66413">MTDFFNPEPIMLRDSTSLMAVEDEKELIEVIQHLAPEQFDYEFPPKSCIMAIEANEIGQEEFSFFDECSFTSNSTAAYSNILYEEEDYYDEADAVQNSEQLLDQYLNTFSNPDMSFVADHQLSPLQLPTQAASSECSRDRGESYDSTGTVMIRKSLQYARPSSFLSAHRQIQYLERVAEEDRINWDKSSFTFPEYSTSESENEKDYRSVHPYYRDRMESEADRFGSHYDDLASLSEDGQSSYSNHSKVVVMKISKFNLSPPTFIHCSQSTSSFTSSDEGYDDEGYEHKLIESASVFLPLSDQEQEYMLQFDDERREAATKIQSVWRGYIFRKKAALNSSSSLKVSHRVLAGLAHINDTIHRRNNNQLQERIYTLEKNLEEETAMRMAFEKATEDMTVLMDHQHQVLHQRVEQEVSMRQTYERKMDQVMAQVQPLESRLRHESKARADMEAMMSRVLDQLHELKMQSQEETERRKSLQRKLDAAAQEIALLKQQQKQPVRPSSRSTLASSSTQQLRSSSRLSSTSTTKRASPISPPKTPTSDIGSRRQITSSTTSRSTTSRLTPSTPQIRRTVINRKS</sequence>
<name>A0A0B7MP17_9FUNG</name>
<dbReference type="CDD" id="cd23767">
    <property type="entry name" value="IQCD"/>
    <property type="match status" value="1"/>
</dbReference>
<dbReference type="InterPro" id="IPR000048">
    <property type="entry name" value="IQ_motif_EF-hand-BS"/>
</dbReference>
<evidence type="ECO:0000256" key="1">
    <source>
        <dbReference type="SAM" id="MobiDB-lite"/>
    </source>
</evidence>
<feature type="compositionally biased region" description="Low complexity" evidence="1">
    <location>
        <begin position="545"/>
        <end position="565"/>
    </location>
</feature>